<feature type="compositionally biased region" description="Basic residues" evidence="1">
    <location>
        <begin position="41"/>
        <end position="51"/>
    </location>
</feature>
<feature type="region of interest" description="Disordered" evidence="1">
    <location>
        <begin position="1"/>
        <end position="55"/>
    </location>
</feature>
<dbReference type="Proteomes" id="UP000578030">
    <property type="component" value="Unassembled WGS sequence"/>
</dbReference>
<keyword evidence="2" id="KW-0472">Membrane</keyword>
<dbReference type="EMBL" id="JABEQM010000004">
    <property type="protein sequence ID" value="MBB2201190.1"/>
    <property type="molecule type" value="Genomic_DNA"/>
</dbReference>
<protein>
    <submittedName>
        <fullName evidence="3">LPS export ABC transporter periplasmic protein LptC</fullName>
    </submittedName>
</protein>
<organism evidence="3 4">
    <name type="scientific">Gluconacetobacter tumulisoli</name>
    <dbReference type="NCBI Taxonomy" id="1286189"/>
    <lineage>
        <taxon>Bacteria</taxon>
        <taxon>Pseudomonadati</taxon>
        <taxon>Pseudomonadota</taxon>
        <taxon>Alphaproteobacteria</taxon>
        <taxon>Acetobacterales</taxon>
        <taxon>Acetobacteraceae</taxon>
        <taxon>Gluconacetobacter</taxon>
    </lineage>
</organism>
<feature type="compositionally biased region" description="Basic and acidic residues" evidence="1">
    <location>
        <begin position="15"/>
        <end position="30"/>
    </location>
</feature>
<dbReference type="InterPro" id="IPR010664">
    <property type="entry name" value="LipoPS_assembly_LptC-rel"/>
</dbReference>
<keyword evidence="2" id="KW-0812">Transmembrane</keyword>
<reference evidence="3 4" key="1">
    <citation type="submission" date="2020-04" db="EMBL/GenBank/DDBJ databases">
        <title>Description of novel Gluconacetobacter.</title>
        <authorList>
            <person name="Sombolestani A."/>
        </authorList>
    </citation>
    <scope>NUCLEOTIDE SEQUENCE [LARGE SCALE GENOMIC DNA]</scope>
    <source>
        <strain evidence="3 4">LMG 27802</strain>
    </source>
</reference>
<evidence type="ECO:0000313" key="4">
    <source>
        <dbReference type="Proteomes" id="UP000578030"/>
    </source>
</evidence>
<accession>A0A7W4PKL5</accession>
<proteinExistence type="predicted"/>
<evidence type="ECO:0000313" key="3">
    <source>
        <dbReference type="EMBL" id="MBB2201190.1"/>
    </source>
</evidence>
<name>A0A7W4PKL5_9PROT</name>
<evidence type="ECO:0000256" key="2">
    <source>
        <dbReference type="SAM" id="Phobius"/>
    </source>
</evidence>
<dbReference type="RefSeq" id="WP_182956226.1">
    <property type="nucleotide sequence ID" value="NZ_JABEQM010000004.1"/>
</dbReference>
<keyword evidence="4" id="KW-1185">Reference proteome</keyword>
<comment type="caution">
    <text evidence="3">The sequence shown here is derived from an EMBL/GenBank/DDBJ whole genome shotgun (WGS) entry which is preliminary data.</text>
</comment>
<gene>
    <name evidence="3" type="primary">lptC</name>
    <name evidence="3" type="ORF">HLH28_06275</name>
</gene>
<dbReference type="Gene3D" id="2.60.450.10">
    <property type="entry name" value="Lipopolysaccharide (LPS) transport protein A like domain"/>
    <property type="match status" value="1"/>
</dbReference>
<sequence length="261" mass="28731">MTGSPPVATPPPDIRPPDDGRVAPQRDDFARSAADMARQRSALHRQPAKTRHIPDPTTIARRRKLVRWAKWALPATALVLLGSIAAWPAIDRLMNAQRNALQEMESLHVESGNMLGATYRGLDDHGRPYMITAEQAQQISSDRINLTGPTADTLMSATDWVMIRANNGVYMQHEQLLDLMHDVVLYRADGVIMNGPTADMNLKQGIVASDQWVHAEGPFGVLDAQGFLLSQHEGIGQFRGPGRLVLNDDAHAHPPTTEPPR</sequence>
<dbReference type="AlphaFoldDB" id="A0A7W4PKL5"/>
<evidence type="ECO:0000256" key="1">
    <source>
        <dbReference type="SAM" id="MobiDB-lite"/>
    </source>
</evidence>
<keyword evidence="2" id="KW-1133">Transmembrane helix</keyword>
<feature type="transmembrane region" description="Helical" evidence="2">
    <location>
        <begin position="71"/>
        <end position="90"/>
    </location>
</feature>
<dbReference type="Pfam" id="PF06835">
    <property type="entry name" value="LptC"/>
    <property type="match status" value="1"/>
</dbReference>